<dbReference type="NCBIfam" id="TIGR00413">
    <property type="entry name" value="rlpA"/>
    <property type="match status" value="1"/>
</dbReference>
<evidence type="ECO:0000256" key="4">
    <source>
        <dbReference type="RuleBase" id="RU003495"/>
    </source>
</evidence>
<dbReference type="PANTHER" id="PTHR34183">
    <property type="entry name" value="ENDOLYTIC PEPTIDOGLYCAN TRANSGLYCOSYLASE RLPA"/>
    <property type="match status" value="1"/>
</dbReference>
<feature type="chain" id="PRO_5046516358" description="Endolytic peptidoglycan transglycosylase RlpA" evidence="5">
    <location>
        <begin position="22"/>
        <end position="132"/>
    </location>
</feature>
<dbReference type="InterPro" id="IPR009009">
    <property type="entry name" value="RlpA-like_DPBB"/>
</dbReference>
<comment type="caution">
    <text evidence="7">The sequence shown here is derived from an EMBL/GenBank/DDBJ whole genome shotgun (WGS) entry which is preliminary data.</text>
</comment>
<keyword evidence="8" id="KW-1185">Reference proteome</keyword>
<keyword evidence="3" id="KW-0564">Palmitate</keyword>
<gene>
    <name evidence="3" type="primary">rlpA</name>
    <name evidence="7" type="ORF">ACFOEI_17470</name>
</gene>
<reference evidence="8" key="1">
    <citation type="journal article" date="2019" name="Int. J. Syst. Evol. Microbiol.">
        <title>The Global Catalogue of Microorganisms (GCM) 10K type strain sequencing project: providing services to taxonomists for standard genome sequencing and annotation.</title>
        <authorList>
            <consortium name="The Broad Institute Genomics Platform"/>
            <consortium name="The Broad Institute Genome Sequencing Center for Infectious Disease"/>
            <person name="Wu L."/>
            <person name="Ma J."/>
        </authorList>
    </citation>
    <scope>NUCLEOTIDE SEQUENCE [LARGE SCALE GENOMIC DNA]</scope>
    <source>
        <strain evidence="8">KCTC 12847</strain>
    </source>
</reference>
<keyword evidence="1 3" id="KW-0456">Lyase</keyword>
<evidence type="ECO:0000256" key="3">
    <source>
        <dbReference type="HAMAP-Rule" id="MF_02071"/>
    </source>
</evidence>
<dbReference type="HAMAP" id="MF_02071">
    <property type="entry name" value="RlpA"/>
    <property type="match status" value="1"/>
</dbReference>
<evidence type="ECO:0000313" key="7">
    <source>
        <dbReference type="EMBL" id="MFC3293840.1"/>
    </source>
</evidence>
<dbReference type="Proteomes" id="UP001595640">
    <property type="component" value="Unassembled WGS sequence"/>
</dbReference>
<dbReference type="EC" id="4.2.2.-" evidence="3"/>
<name>A0ABV7M6D1_9GAMM</name>
<keyword evidence="3" id="KW-0449">Lipoprotein</keyword>
<keyword evidence="3" id="KW-1003">Cell membrane</keyword>
<keyword evidence="2 3" id="KW-0961">Cell wall biogenesis/degradation</keyword>
<dbReference type="PANTHER" id="PTHR34183:SF8">
    <property type="entry name" value="ENDOLYTIC PEPTIDOGLYCAN TRANSGLYCOSYLASE RLPA-RELATED"/>
    <property type="match status" value="1"/>
</dbReference>
<sequence>MRGRAAGLSLAFLLIALAGCAGTPPTGRPDAGYGASHAEQGRAAYYSDAYQGKQTASGERYDRNSLTAAHRSLPFGTRVNVTNLDNGRNVTVRINDRGPYTRGRIIDLSRRAAQQLGMIRSGTAPVRVTVVN</sequence>
<proteinExistence type="inferred from homology"/>
<evidence type="ECO:0000256" key="5">
    <source>
        <dbReference type="SAM" id="SignalP"/>
    </source>
</evidence>
<evidence type="ECO:0000256" key="1">
    <source>
        <dbReference type="ARBA" id="ARBA00023239"/>
    </source>
</evidence>
<dbReference type="InterPro" id="IPR036908">
    <property type="entry name" value="RlpA-like_sf"/>
</dbReference>
<dbReference type="SUPFAM" id="SSF50685">
    <property type="entry name" value="Barwin-like endoglucanases"/>
    <property type="match status" value="1"/>
</dbReference>
<organism evidence="7 8">
    <name type="scientific">Modicisalibacter luteus</name>
    <dbReference type="NCBI Taxonomy" id="453962"/>
    <lineage>
        <taxon>Bacteria</taxon>
        <taxon>Pseudomonadati</taxon>
        <taxon>Pseudomonadota</taxon>
        <taxon>Gammaproteobacteria</taxon>
        <taxon>Oceanospirillales</taxon>
        <taxon>Halomonadaceae</taxon>
        <taxon>Modicisalibacter</taxon>
    </lineage>
</organism>
<dbReference type="InterPro" id="IPR012997">
    <property type="entry name" value="RplA"/>
</dbReference>
<dbReference type="CDD" id="cd22268">
    <property type="entry name" value="DPBB_RlpA-like"/>
    <property type="match status" value="1"/>
</dbReference>
<comment type="function">
    <text evidence="3">Lytic transglycosylase with a strong preference for naked glycan strands that lack stem peptides.</text>
</comment>
<evidence type="ECO:0000259" key="6">
    <source>
        <dbReference type="Pfam" id="PF03330"/>
    </source>
</evidence>
<dbReference type="Pfam" id="PF03330">
    <property type="entry name" value="DPBB_1"/>
    <property type="match status" value="1"/>
</dbReference>
<comment type="similarity">
    <text evidence="3 4">Belongs to the RlpA family.</text>
</comment>
<dbReference type="RefSeq" id="WP_019018628.1">
    <property type="nucleotide sequence ID" value="NZ_BMXD01000001.1"/>
</dbReference>
<dbReference type="InterPro" id="IPR034718">
    <property type="entry name" value="RlpA"/>
</dbReference>
<protein>
    <recommendedName>
        <fullName evidence="3">Endolytic peptidoglycan transglycosylase RlpA</fullName>
        <ecNumber evidence="3">4.2.2.-</ecNumber>
    </recommendedName>
</protein>
<keyword evidence="3" id="KW-0472">Membrane</keyword>
<keyword evidence="5" id="KW-0732">Signal</keyword>
<dbReference type="Gene3D" id="2.40.40.10">
    <property type="entry name" value="RlpA-like domain"/>
    <property type="match status" value="1"/>
</dbReference>
<dbReference type="EMBL" id="JBHRUH010000031">
    <property type="protein sequence ID" value="MFC3293840.1"/>
    <property type="molecule type" value="Genomic_DNA"/>
</dbReference>
<feature type="domain" description="RlpA-like protein double-psi beta-barrel" evidence="6">
    <location>
        <begin position="39"/>
        <end position="128"/>
    </location>
</feature>
<dbReference type="PROSITE" id="PS51257">
    <property type="entry name" value="PROKAR_LIPOPROTEIN"/>
    <property type="match status" value="1"/>
</dbReference>
<accession>A0ABV7M6D1</accession>
<comment type="subcellular location">
    <subcellularLocation>
        <location evidence="3">Cell membrane</location>
        <topology evidence="3">Lipid-anchor</topology>
    </subcellularLocation>
</comment>
<feature type="signal peptide" evidence="5">
    <location>
        <begin position="1"/>
        <end position="21"/>
    </location>
</feature>
<evidence type="ECO:0000256" key="2">
    <source>
        <dbReference type="ARBA" id="ARBA00023316"/>
    </source>
</evidence>
<evidence type="ECO:0000313" key="8">
    <source>
        <dbReference type="Proteomes" id="UP001595640"/>
    </source>
</evidence>